<reference evidence="7" key="1">
    <citation type="submission" date="2017-09" db="EMBL/GenBank/DDBJ databases">
        <authorList>
            <person name="Varghese N."/>
            <person name="Submissions S."/>
        </authorList>
    </citation>
    <scope>NUCLEOTIDE SEQUENCE [LARGE SCALE GENOMIC DNA]</scope>
    <source>
        <strain evidence="7">JKS000234</strain>
    </source>
</reference>
<protein>
    <submittedName>
        <fullName evidence="6">Monosaccharide ABC transporter substrate-binding protein, CUT2 family</fullName>
    </submittedName>
</protein>
<dbReference type="AlphaFoldDB" id="A0A286DP07"/>
<feature type="chain" id="PRO_5013352610" evidence="4">
    <location>
        <begin position="21"/>
        <end position="308"/>
    </location>
</feature>
<evidence type="ECO:0000256" key="4">
    <source>
        <dbReference type="SAM" id="SignalP"/>
    </source>
</evidence>
<evidence type="ECO:0000256" key="1">
    <source>
        <dbReference type="ARBA" id="ARBA00004196"/>
    </source>
</evidence>
<dbReference type="EMBL" id="OCMY01000002">
    <property type="protein sequence ID" value="SOD60412.1"/>
    <property type="molecule type" value="Genomic_DNA"/>
</dbReference>
<dbReference type="OrthoDB" id="9813037at2"/>
<dbReference type="PANTHER" id="PTHR46847">
    <property type="entry name" value="D-ALLOSE-BINDING PERIPLASMIC PROTEIN-RELATED"/>
    <property type="match status" value="1"/>
</dbReference>
<dbReference type="PANTHER" id="PTHR46847:SF1">
    <property type="entry name" value="D-ALLOSE-BINDING PERIPLASMIC PROTEIN-RELATED"/>
    <property type="match status" value="1"/>
</dbReference>
<dbReference type="InterPro" id="IPR028082">
    <property type="entry name" value="Peripla_BP_I"/>
</dbReference>
<dbReference type="GO" id="GO:0055085">
    <property type="term" value="P:transmembrane transport"/>
    <property type="evidence" value="ECO:0007669"/>
    <property type="project" value="UniProtKB-ARBA"/>
</dbReference>
<name>A0A286DP07_9GAMM</name>
<dbReference type="GO" id="GO:0030313">
    <property type="term" value="C:cell envelope"/>
    <property type="evidence" value="ECO:0007669"/>
    <property type="project" value="UniProtKB-SubCell"/>
</dbReference>
<evidence type="ECO:0000256" key="3">
    <source>
        <dbReference type="ARBA" id="ARBA00022729"/>
    </source>
</evidence>
<evidence type="ECO:0000313" key="6">
    <source>
        <dbReference type="EMBL" id="SOD60412.1"/>
    </source>
</evidence>
<comment type="similarity">
    <text evidence="2">Belongs to the bacterial solute-binding protein 2 family.</text>
</comment>
<feature type="signal peptide" evidence="4">
    <location>
        <begin position="1"/>
        <end position="20"/>
    </location>
</feature>
<sequence>MKKIILLCLTLLSLSPAVNAVQVGVSIAQMDDVFLSRLRGYIIEQAKTHPDMKIQFEDAQGAVDKQLSQVQSFINGKVDVIIVNPVDTQGTKNMADAARAAKVPLIFLNRMPSDAKMGDGVSYIGSDEIEAGRLQMQYLADLVKDRKSVNVAIMKGLLSNDATRFRTQGAKEIIAKHPNMHVIVEDTAKWMREDGMNLMNNWILSGDKIDILSANADEMAIGAAMAIKSNGIKIGKDILVGGTDGGPNGLQAIKTGLLTVTVFQDAKSQAYGAVDMAEKAAKGEKIQDVNFIPFQLVTPQNYQKFMTN</sequence>
<accession>A0A286DP07</accession>
<keyword evidence="3 4" id="KW-0732">Signal</keyword>
<dbReference type="InterPro" id="IPR025997">
    <property type="entry name" value="SBP_2_dom"/>
</dbReference>
<dbReference type="Gene3D" id="3.40.50.2300">
    <property type="match status" value="2"/>
</dbReference>
<dbReference type="Proteomes" id="UP000219271">
    <property type="component" value="Unassembled WGS sequence"/>
</dbReference>
<dbReference type="RefSeq" id="WP_097098135.1">
    <property type="nucleotide sequence ID" value="NZ_OCMY01000002.1"/>
</dbReference>
<dbReference type="Pfam" id="PF13407">
    <property type="entry name" value="Peripla_BP_4"/>
    <property type="match status" value="1"/>
</dbReference>
<evidence type="ECO:0000256" key="2">
    <source>
        <dbReference type="ARBA" id="ARBA00007639"/>
    </source>
</evidence>
<gene>
    <name evidence="6" type="ORF">SAMN06273570_4690</name>
</gene>
<dbReference type="SUPFAM" id="SSF53822">
    <property type="entry name" value="Periplasmic binding protein-like I"/>
    <property type="match status" value="1"/>
</dbReference>
<keyword evidence="7" id="KW-1185">Reference proteome</keyword>
<dbReference type="GO" id="GO:0030246">
    <property type="term" value="F:carbohydrate binding"/>
    <property type="evidence" value="ECO:0007669"/>
    <property type="project" value="UniProtKB-ARBA"/>
</dbReference>
<comment type="subcellular location">
    <subcellularLocation>
        <location evidence="1">Cell envelope</location>
    </subcellularLocation>
</comment>
<organism evidence="6 7">
    <name type="scientific">Candidatus Pantoea floridensis</name>
    <dbReference type="NCBI Taxonomy" id="1938870"/>
    <lineage>
        <taxon>Bacteria</taxon>
        <taxon>Pseudomonadati</taxon>
        <taxon>Pseudomonadota</taxon>
        <taxon>Gammaproteobacteria</taxon>
        <taxon>Enterobacterales</taxon>
        <taxon>Erwiniaceae</taxon>
        <taxon>Pantoea</taxon>
    </lineage>
</organism>
<evidence type="ECO:0000259" key="5">
    <source>
        <dbReference type="Pfam" id="PF13407"/>
    </source>
</evidence>
<proteinExistence type="inferred from homology"/>
<evidence type="ECO:0000313" key="7">
    <source>
        <dbReference type="Proteomes" id="UP000219271"/>
    </source>
</evidence>
<feature type="domain" description="Periplasmic binding protein" evidence="5">
    <location>
        <begin position="23"/>
        <end position="285"/>
    </location>
</feature>